<organism evidence="1 2">
    <name type="scientific">Naumannella cuiyingiana</name>
    <dbReference type="NCBI Taxonomy" id="1347891"/>
    <lineage>
        <taxon>Bacteria</taxon>
        <taxon>Bacillati</taxon>
        <taxon>Actinomycetota</taxon>
        <taxon>Actinomycetes</taxon>
        <taxon>Propionibacteriales</taxon>
        <taxon>Propionibacteriaceae</taxon>
        <taxon>Naumannella</taxon>
    </lineage>
</organism>
<keyword evidence="2" id="KW-1185">Reference proteome</keyword>
<evidence type="ECO:0000313" key="1">
    <source>
        <dbReference type="EMBL" id="NYI71243.1"/>
    </source>
</evidence>
<dbReference type="RefSeq" id="WP_179445092.1">
    <property type="nucleotide sequence ID" value="NZ_JACBZS010000001.1"/>
</dbReference>
<sequence>MAYRYQNLTSAIADRSSPLRQYLDAEFPHVAPVQRAYRESSGPLLVDGTPGVDPATLGAAFDLRLRFVLAPEQVPVQAMQAFQRSAAAIEVIGEVADAAAAAARSGDEELLSRATWALALCVEVYRSGLRRGSVLERVIAGGRFTPEVLLGLAPPGALRQQARLGEIAARELLPRLSGRVTVGPTFDGSAYCPADADLISGDLLLEIKTRLGVPDRRSGQRHDRLSAADLYQLLGYALFDHSDAYAIRRLGLYSARYGHLAEWGLGALANELAGRPVDLAAERARVWEMLGSPQGGASEPRGRGA</sequence>
<gene>
    <name evidence="1" type="ORF">GGQ54_001803</name>
</gene>
<evidence type="ECO:0000313" key="2">
    <source>
        <dbReference type="Proteomes" id="UP000527616"/>
    </source>
</evidence>
<dbReference type="AlphaFoldDB" id="A0A7Z0D957"/>
<name>A0A7Z0D957_9ACTN</name>
<reference evidence="1 2" key="1">
    <citation type="submission" date="2020-07" db="EMBL/GenBank/DDBJ databases">
        <title>Sequencing the genomes of 1000 actinobacteria strains.</title>
        <authorList>
            <person name="Klenk H.-P."/>
        </authorList>
    </citation>
    <scope>NUCLEOTIDE SEQUENCE [LARGE SCALE GENOMIC DNA]</scope>
    <source>
        <strain evidence="1 2">DSM 103164</strain>
    </source>
</reference>
<dbReference type="EMBL" id="JACBZS010000001">
    <property type="protein sequence ID" value="NYI71243.1"/>
    <property type="molecule type" value="Genomic_DNA"/>
</dbReference>
<dbReference type="Proteomes" id="UP000527616">
    <property type="component" value="Unassembled WGS sequence"/>
</dbReference>
<comment type="caution">
    <text evidence="1">The sequence shown here is derived from an EMBL/GenBank/DDBJ whole genome shotgun (WGS) entry which is preliminary data.</text>
</comment>
<proteinExistence type="predicted"/>
<protein>
    <submittedName>
        <fullName evidence="1">Uncharacterized protein</fullName>
    </submittedName>
</protein>
<accession>A0A7Z0D957</accession>